<accession>A0A0A9BKC8</accession>
<organism evidence="1">
    <name type="scientific">Arundo donax</name>
    <name type="common">Giant reed</name>
    <name type="synonym">Donax arundinaceus</name>
    <dbReference type="NCBI Taxonomy" id="35708"/>
    <lineage>
        <taxon>Eukaryota</taxon>
        <taxon>Viridiplantae</taxon>
        <taxon>Streptophyta</taxon>
        <taxon>Embryophyta</taxon>
        <taxon>Tracheophyta</taxon>
        <taxon>Spermatophyta</taxon>
        <taxon>Magnoliopsida</taxon>
        <taxon>Liliopsida</taxon>
        <taxon>Poales</taxon>
        <taxon>Poaceae</taxon>
        <taxon>PACMAD clade</taxon>
        <taxon>Arundinoideae</taxon>
        <taxon>Arundineae</taxon>
        <taxon>Arundo</taxon>
    </lineage>
</organism>
<dbReference type="EMBL" id="GBRH01234049">
    <property type="protein sequence ID" value="JAD63846.1"/>
    <property type="molecule type" value="Transcribed_RNA"/>
</dbReference>
<sequence>MECIFFFAAVWAYRLHKLLQSSAIFFLL</sequence>
<reference evidence="1" key="2">
    <citation type="journal article" date="2015" name="Data Brief">
        <title>Shoot transcriptome of the giant reed, Arundo donax.</title>
        <authorList>
            <person name="Barrero R.A."/>
            <person name="Guerrero F.D."/>
            <person name="Moolhuijzen P."/>
            <person name="Goolsby J.A."/>
            <person name="Tidwell J."/>
            <person name="Bellgard S.E."/>
            <person name="Bellgard M.I."/>
        </authorList>
    </citation>
    <scope>NUCLEOTIDE SEQUENCE</scope>
    <source>
        <tissue evidence="1">Shoot tissue taken approximately 20 cm above the soil surface</tissue>
    </source>
</reference>
<name>A0A0A9BKC8_ARUDO</name>
<dbReference type="AlphaFoldDB" id="A0A0A9BKC8"/>
<protein>
    <submittedName>
        <fullName evidence="1">Uncharacterized protein</fullName>
    </submittedName>
</protein>
<evidence type="ECO:0000313" key="1">
    <source>
        <dbReference type="EMBL" id="JAD63846.1"/>
    </source>
</evidence>
<reference evidence="1" key="1">
    <citation type="submission" date="2014-09" db="EMBL/GenBank/DDBJ databases">
        <authorList>
            <person name="Magalhaes I.L.F."/>
            <person name="Oliveira U."/>
            <person name="Santos F.R."/>
            <person name="Vidigal T.H.D.A."/>
            <person name="Brescovit A.D."/>
            <person name="Santos A.J."/>
        </authorList>
    </citation>
    <scope>NUCLEOTIDE SEQUENCE</scope>
    <source>
        <tissue evidence="1">Shoot tissue taken approximately 20 cm above the soil surface</tissue>
    </source>
</reference>
<proteinExistence type="predicted"/>